<accession>D8TUU4</accession>
<dbReference type="KEGG" id="vcn:VOLCADRAFT_90598"/>
<dbReference type="RefSeq" id="XP_002950214.1">
    <property type="nucleotide sequence ID" value="XM_002950168.1"/>
</dbReference>
<keyword evidence="3" id="KW-1185">Reference proteome</keyword>
<organism evidence="3">
    <name type="scientific">Volvox carteri f. nagariensis</name>
    <dbReference type="NCBI Taxonomy" id="3068"/>
    <lineage>
        <taxon>Eukaryota</taxon>
        <taxon>Viridiplantae</taxon>
        <taxon>Chlorophyta</taxon>
        <taxon>core chlorophytes</taxon>
        <taxon>Chlorophyceae</taxon>
        <taxon>CS clade</taxon>
        <taxon>Chlamydomonadales</taxon>
        <taxon>Volvocaceae</taxon>
        <taxon>Volvox</taxon>
    </lineage>
</organism>
<dbReference type="EMBL" id="GL378338">
    <property type="protein sequence ID" value="EFJ48882.1"/>
    <property type="molecule type" value="Genomic_DNA"/>
</dbReference>
<dbReference type="GeneID" id="9619498"/>
<evidence type="ECO:0000256" key="1">
    <source>
        <dbReference type="SAM" id="MobiDB-lite"/>
    </source>
</evidence>
<proteinExistence type="predicted"/>
<sequence length="383" mass="39591">MFHMSSPWDGRAWIRPADDEAYPFAAPLHELRASVPFEDFEIDADHPAAFPHRAYYARGRPRAAHTAFVPCAYPQQPRRTCNSSSAIPPAARGMCDRLDEMPYGFRYPRRAPAAPEPVFYPARAHIPPFRVMPHRAAAVNDMNAYGHTDDDHDFPVLLDTGLCFRAAVPSAANAAGGKKASFAAKDDRATEPQRATEAKSRTSYNDASTLNDNTVTTATTTRTRTAAAARPANTGTGPTRIEVRAAADGSNGAGGGQVPVITTSAVPANSAKAAKTAAAAATAAATVAPQGAPLERQHSTALVTRPPLEISLSRGPSAVLPSAASSSSSAAAVTTASADAAAAAAAAATPHSKGPLATAAAVTVSSAAAAASRMTRSQAVLWC</sequence>
<gene>
    <name evidence="2" type="ORF">VOLCADRAFT_90598</name>
</gene>
<feature type="compositionally biased region" description="Polar residues" evidence="1">
    <location>
        <begin position="201"/>
        <end position="212"/>
    </location>
</feature>
<dbReference type="Proteomes" id="UP000001058">
    <property type="component" value="Unassembled WGS sequence"/>
</dbReference>
<name>D8TUU4_VOLCA</name>
<reference evidence="2 3" key="1">
    <citation type="journal article" date="2010" name="Science">
        <title>Genomic analysis of organismal complexity in the multicellular green alga Volvox carteri.</title>
        <authorList>
            <person name="Prochnik S.E."/>
            <person name="Umen J."/>
            <person name="Nedelcu A.M."/>
            <person name="Hallmann A."/>
            <person name="Miller S.M."/>
            <person name="Nishii I."/>
            <person name="Ferris P."/>
            <person name="Kuo A."/>
            <person name="Mitros T."/>
            <person name="Fritz-Laylin L.K."/>
            <person name="Hellsten U."/>
            <person name="Chapman J."/>
            <person name="Simakov O."/>
            <person name="Rensing S.A."/>
            <person name="Terry A."/>
            <person name="Pangilinan J."/>
            <person name="Kapitonov V."/>
            <person name="Jurka J."/>
            <person name="Salamov A."/>
            <person name="Shapiro H."/>
            <person name="Schmutz J."/>
            <person name="Grimwood J."/>
            <person name="Lindquist E."/>
            <person name="Lucas S."/>
            <person name="Grigoriev I.V."/>
            <person name="Schmitt R."/>
            <person name="Kirk D."/>
            <person name="Rokhsar D.S."/>
        </authorList>
    </citation>
    <scope>NUCLEOTIDE SEQUENCE [LARGE SCALE GENOMIC DNA]</scope>
    <source>
        <strain evidence="3">f. Nagariensis / Eve</strain>
    </source>
</reference>
<dbReference type="AlphaFoldDB" id="D8TUU4"/>
<protein>
    <submittedName>
        <fullName evidence="2">Uncharacterized protein</fullName>
    </submittedName>
</protein>
<evidence type="ECO:0000313" key="2">
    <source>
        <dbReference type="EMBL" id="EFJ48882.1"/>
    </source>
</evidence>
<feature type="compositionally biased region" description="Basic and acidic residues" evidence="1">
    <location>
        <begin position="184"/>
        <end position="200"/>
    </location>
</feature>
<feature type="region of interest" description="Disordered" evidence="1">
    <location>
        <begin position="175"/>
        <end position="240"/>
    </location>
</feature>
<evidence type="ECO:0000313" key="3">
    <source>
        <dbReference type="Proteomes" id="UP000001058"/>
    </source>
</evidence>
<feature type="compositionally biased region" description="Low complexity" evidence="1">
    <location>
        <begin position="213"/>
        <end position="239"/>
    </location>
</feature>
<dbReference type="OrthoDB" id="551686at2759"/>
<dbReference type="InParanoid" id="D8TUU4"/>